<comment type="caution">
    <text evidence="9">The sequence shown here is derived from an EMBL/GenBank/DDBJ whole genome shotgun (WGS) entry which is preliminary data.</text>
</comment>
<evidence type="ECO:0000256" key="6">
    <source>
        <dbReference type="ARBA" id="ARBA00023080"/>
    </source>
</evidence>
<feature type="binding site" evidence="7">
    <location>
        <position position="70"/>
    </location>
    <ligand>
        <name>Mg(2+)</name>
        <dbReference type="ChEBI" id="CHEBI:18420"/>
    </ligand>
</feature>
<feature type="active site" description="Proton acceptor" evidence="7">
    <location>
        <position position="70"/>
    </location>
</feature>
<dbReference type="Pfam" id="PF01725">
    <property type="entry name" value="Ham1p_like"/>
    <property type="match status" value="1"/>
</dbReference>
<reference evidence="9 10" key="1">
    <citation type="submission" date="2021-05" db="EMBL/GenBank/DDBJ databases">
        <title>The draft genome of Geobacter luticola JCM 17780.</title>
        <authorList>
            <person name="Xu Z."/>
            <person name="Masuda Y."/>
            <person name="Itoh H."/>
            <person name="Senoo K."/>
        </authorList>
    </citation>
    <scope>NUCLEOTIDE SEQUENCE [LARGE SCALE GENOMIC DNA]</scope>
    <source>
        <strain evidence="9 10">JCM 17780</strain>
    </source>
</reference>
<feature type="binding site" evidence="7">
    <location>
        <begin position="181"/>
        <end position="182"/>
    </location>
    <ligand>
        <name>substrate</name>
    </ligand>
</feature>
<dbReference type="Gene3D" id="3.90.950.10">
    <property type="match status" value="1"/>
</dbReference>
<evidence type="ECO:0000256" key="1">
    <source>
        <dbReference type="ARBA" id="ARBA00008023"/>
    </source>
</evidence>
<comment type="catalytic activity">
    <reaction evidence="7">
        <text>XTP + H2O = XMP + diphosphate + H(+)</text>
        <dbReference type="Rhea" id="RHEA:28610"/>
        <dbReference type="ChEBI" id="CHEBI:15377"/>
        <dbReference type="ChEBI" id="CHEBI:15378"/>
        <dbReference type="ChEBI" id="CHEBI:33019"/>
        <dbReference type="ChEBI" id="CHEBI:57464"/>
        <dbReference type="ChEBI" id="CHEBI:61314"/>
        <dbReference type="EC" id="3.6.1.66"/>
    </reaction>
</comment>
<dbReference type="EMBL" id="JAHCVK010000010">
    <property type="protein sequence ID" value="MBT0654426.1"/>
    <property type="molecule type" value="Genomic_DNA"/>
</dbReference>
<accession>A0ABS5SGD7</accession>
<dbReference type="GO" id="GO:0036220">
    <property type="term" value="F:ITP diphosphatase activity"/>
    <property type="evidence" value="ECO:0007669"/>
    <property type="project" value="UniProtKB-EC"/>
</dbReference>
<comment type="catalytic activity">
    <reaction evidence="7">
        <text>ITP + H2O = IMP + diphosphate + H(+)</text>
        <dbReference type="Rhea" id="RHEA:29399"/>
        <dbReference type="ChEBI" id="CHEBI:15377"/>
        <dbReference type="ChEBI" id="CHEBI:15378"/>
        <dbReference type="ChEBI" id="CHEBI:33019"/>
        <dbReference type="ChEBI" id="CHEBI:58053"/>
        <dbReference type="ChEBI" id="CHEBI:61402"/>
        <dbReference type="EC" id="3.6.1.66"/>
    </reaction>
</comment>
<name>A0ABS5SGD7_9BACT</name>
<keyword evidence="4 7" id="KW-0378">Hydrolase</keyword>
<dbReference type="PANTHER" id="PTHR11067:SF9">
    <property type="entry name" value="INOSINE TRIPHOSPHATE PYROPHOSPHATASE"/>
    <property type="match status" value="1"/>
</dbReference>
<dbReference type="CDD" id="cd00515">
    <property type="entry name" value="HAM1"/>
    <property type="match status" value="1"/>
</dbReference>
<comment type="caution">
    <text evidence="7">Lacks conserved residue(s) required for the propagation of feature annotation.</text>
</comment>
<dbReference type="RefSeq" id="WP_214176433.1">
    <property type="nucleotide sequence ID" value="NZ_JAHCVK010000010.1"/>
</dbReference>
<dbReference type="Proteomes" id="UP000756860">
    <property type="component" value="Unassembled WGS sequence"/>
</dbReference>
<gene>
    <name evidence="9" type="ORF">KI810_15310</name>
</gene>
<dbReference type="InterPro" id="IPR020922">
    <property type="entry name" value="dITP/XTP_pyrophosphatase"/>
</dbReference>
<sequence length="198" mass="21407">MNELLVATGNRGKLRELEALLHDIVARLYSLADFPEIPSVVEDGVSFAENAVKKAQNAALLTGKPALADDSGLVVEALDGRPGVYSARFAGHDADDVANNARLLRELEGVPREARRAAFHCVIALCQPEGECRTFTGELSGVILDAPRGEGGFGYDPLFLVPEYGRTLAELPLELKNRISHRGRALRELKTYLQGCGP</sequence>
<evidence type="ECO:0000256" key="4">
    <source>
        <dbReference type="ARBA" id="ARBA00022801"/>
    </source>
</evidence>
<keyword evidence="3 7" id="KW-0547">Nucleotide-binding</keyword>
<keyword evidence="5 7" id="KW-0460">Magnesium</keyword>
<comment type="similarity">
    <text evidence="1 7 8">Belongs to the HAM1 NTPase family.</text>
</comment>
<comment type="subunit">
    <text evidence="7">Homodimer.</text>
</comment>
<dbReference type="EC" id="3.6.1.66" evidence="7"/>
<evidence type="ECO:0000256" key="3">
    <source>
        <dbReference type="ARBA" id="ARBA00022741"/>
    </source>
</evidence>
<evidence type="ECO:0000256" key="8">
    <source>
        <dbReference type="RuleBase" id="RU003781"/>
    </source>
</evidence>
<dbReference type="InterPro" id="IPR029001">
    <property type="entry name" value="ITPase-like_fam"/>
</dbReference>
<evidence type="ECO:0000256" key="5">
    <source>
        <dbReference type="ARBA" id="ARBA00022842"/>
    </source>
</evidence>
<keyword evidence="6 7" id="KW-0546">Nucleotide metabolism</keyword>
<feature type="binding site" evidence="7">
    <location>
        <position position="176"/>
    </location>
    <ligand>
        <name>substrate</name>
    </ligand>
</feature>
<organism evidence="9 10">
    <name type="scientific">Geomobilimonas luticola</name>
    <dbReference type="NCBI Taxonomy" id="1114878"/>
    <lineage>
        <taxon>Bacteria</taxon>
        <taxon>Pseudomonadati</taxon>
        <taxon>Thermodesulfobacteriota</taxon>
        <taxon>Desulfuromonadia</taxon>
        <taxon>Geobacterales</taxon>
        <taxon>Geobacteraceae</taxon>
        <taxon>Geomobilimonas</taxon>
    </lineage>
</organism>
<evidence type="ECO:0000256" key="7">
    <source>
        <dbReference type="HAMAP-Rule" id="MF_01405"/>
    </source>
</evidence>
<feature type="binding site" evidence="7">
    <location>
        <begin position="153"/>
        <end position="156"/>
    </location>
    <ligand>
        <name>substrate</name>
    </ligand>
</feature>
<evidence type="ECO:0000313" key="9">
    <source>
        <dbReference type="EMBL" id="MBT0654426.1"/>
    </source>
</evidence>
<dbReference type="NCBIfam" id="NF011397">
    <property type="entry name" value="PRK14822.1"/>
    <property type="match status" value="1"/>
</dbReference>
<feature type="binding site" evidence="7">
    <location>
        <begin position="8"/>
        <end position="13"/>
    </location>
    <ligand>
        <name>substrate</name>
    </ligand>
</feature>
<proteinExistence type="inferred from homology"/>
<keyword evidence="2 7" id="KW-0479">Metal-binding</keyword>
<comment type="catalytic activity">
    <reaction evidence="7">
        <text>dITP + H2O = dIMP + diphosphate + H(+)</text>
        <dbReference type="Rhea" id="RHEA:28342"/>
        <dbReference type="ChEBI" id="CHEBI:15377"/>
        <dbReference type="ChEBI" id="CHEBI:15378"/>
        <dbReference type="ChEBI" id="CHEBI:33019"/>
        <dbReference type="ChEBI" id="CHEBI:61194"/>
        <dbReference type="ChEBI" id="CHEBI:61382"/>
        <dbReference type="EC" id="3.6.1.66"/>
    </reaction>
</comment>
<dbReference type="InterPro" id="IPR002637">
    <property type="entry name" value="RdgB/HAM1"/>
</dbReference>
<evidence type="ECO:0000256" key="2">
    <source>
        <dbReference type="ARBA" id="ARBA00022723"/>
    </source>
</evidence>
<comment type="cofactor">
    <cofactor evidence="7">
        <name>Mg(2+)</name>
        <dbReference type="ChEBI" id="CHEBI:18420"/>
    </cofactor>
    <text evidence="7">Binds 1 Mg(2+) ion per subunit.</text>
</comment>
<keyword evidence="10" id="KW-1185">Reference proteome</keyword>
<dbReference type="NCBIfam" id="TIGR00042">
    <property type="entry name" value="RdgB/HAM1 family non-canonical purine NTP pyrophosphatase"/>
    <property type="match status" value="1"/>
</dbReference>
<feature type="binding site" evidence="7">
    <location>
        <position position="71"/>
    </location>
    <ligand>
        <name>substrate</name>
    </ligand>
</feature>
<dbReference type="HAMAP" id="MF_01405">
    <property type="entry name" value="Non_canon_purine_NTPase"/>
    <property type="match status" value="1"/>
</dbReference>
<comment type="function">
    <text evidence="7">Pyrophosphatase that catalyzes the hydrolysis of nucleoside triphosphates to their monophosphate derivatives, with a high preference for the non-canonical purine nucleotides XTP (xanthosine triphosphate), dITP (deoxyinosine triphosphate) and ITP. Seems to function as a house-cleaning enzyme that removes non-canonical purine nucleotides from the nucleotide pool, thus preventing their incorporation into DNA/RNA and avoiding chromosomal lesions.</text>
</comment>
<dbReference type="PANTHER" id="PTHR11067">
    <property type="entry name" value="INOSINE TRIPHOSPHATE PYROPHOSPHATASE/HAM1 PROTEIN"/>
    <property type="match status" value="1"/>
</dbReference>
<evidence type="ECO:0000313" key="10">
    <source>
        <dbReference type="Proteomes" id="UP000756860"/>
    </source>
</evidence>
<protein>
    <recommendedName>
        <fullName evidence="7">dITP/XTP pyrophosphatase</fullName>
        <ecNumber evidence="7">3.6.1.66</ecNumber>
    </recommendedName>
    <alternativeName>
        <fullName evidence="7">Non-canonical purine NTP pyrophosphatase</fullName>
    </alternativeName>
    <alternativeName>
        <fullName evidence="7">Non-standard purine NTP pyrophosphatase</fullName>
    </alternativeName>
    <alternativeName>
        <fullName evidence="7">Nucleoside-triphosphate diphosphatase</fullName>
    </alternativeName>
    <alternativeName>
        <fullName evidence="7">Nucleoside-triphosphate pyrophosphatase</fullName>
        <shortName evidence="7">NTPase</shortName>
    </alternativeName>
</protein>
<dbReference type="SUPFAM" id="SSF52972">
    <property type="entry name" value="ITPase-like"/>
    <property type="match status" value="1"/>
</dbReference>